<reference evidence="2 3" key="1">
    <citation type="journal article" date="2016" name="Nat. Commun.">
        <title>Thousands of microbial genomes shed light on interconnected biogeochemical processes in an aquifer system.</title>
        <authorList>
            <person name="Anantharaman K."/>
            <person name="Brown C.T."/>
            <person name="Hug L.A."/>
            <person name="Sharon I."/>
            <person name="Castelle C.J."/>
            <person name="Probst A.J."/>
            <person name="Thomas B.C."/>
            <person name="Singh A."/>
            <person name="Wilkins M.J."/>
            <person name="Karaoz U."/>
            <person name="Brodie E.L."/>
            <person name="Williams K.H."/>
            <person name="Hubbard S.S."/>
            <person name="Banfield J.F."/>
        </authorList>
    </citation>
    <scope>NUCLEOTIDE SEQUENCE [LARGE SCALE GENOMIC DNA]</scope>
</reference>
<protein>
    <recommendedName>
        <fullName evidence="1">RNA polymerase sigma-70 region 4 domain-containing protein</fullName>
    </recommendedName>
</protein>
<evidence type="ECO:0000313" key="2">
    <source>
        <dbReference type="EMBL" id="OGG78322.1"/>
    </source>
</evidence>
<dbReference type="SUPFAM" id="SSF88659">
    <property type="entry name" value="Sigma3 and sigma4 domains of RNA polymerase sigma factors"/>
    <property type="match status" value="1"/>
</dbReference>
<organism evidence="2 3">
    <name type="scientific">Candidatus Kaiserbacteria bacterium RIFCSPLOWO2_01_FULL_52_12b</name>
    <dbReference type="NCBI Taxonomy" id="1798509"/>
    <lineage>
        <taxon>Bacteria</taxon>
        <taxon>Candidatus Kaiseribacteriota</taxon>
    </lineage>
</organism>
<feature type="domain" description="RNA polymerase sigma-70 region 4" evidence="1">
    <location>
        <begin position="31"/>
        <end position="84"/>
    </location>
</feature>
<evidence type="ECO:0000259" key="1">
    <source>
        <dbReference type="Pfam" id="PF04545"/>
    </source>
</evidence>
<dbReference type="Gene3D" id="1.10.10.10">
    <property type="entry name" value="Winged helix-like DNA-binding domain superfamily/Winged helix DNA-binding domain"/>
    <property type="match status" value="1"/>
</dbReference>
<dbReference type="PANTHER" id="PTHR30603:SF47">
    <property type="entry name" value="RNA POLYMERASE SIGMA FACTOR SIGD, CHLOROPLASTIC"/>
    <property type="match status" value="1"/>
</dbReference>
<evidence type="ECO:0000313" key="3">
    <source>
        <dbReference type="Proteomes" id="UP000178811"/>
    </source>
</evidence>
<dbReference type="InterPro" id="IPR036388">
    <property type="entry name" value="WH-like_DNA-bd_sf"/>
</dbReference>
<name>A0A1F6EXP5_9BACT</name>
<dbReference type="InterPro" id="IPR038087">
    <property type="entry name" value="RNAP_delta_N_dom_sf"/>
</dbReference>
<comment type="caution">
    <text evidence="2">The sequence shown here is derived from an EMBL/GenBank/DDBJ whole genome shotgun (WGS) entry which is preliminary data.</text>
</comment>
<dbReference type="GO" id="GO:0006352">
    <property type="term" value="P:DNA-templated transcription initiation"/>
    <property type="evidence" value="ECO:0007669"/>
    <property type="project" value="InterPro"/>
</dbReference>
<dbReference type="Gene3D" id="1.10.10.1250">
    <property type="entry name" value="RNA polymerase, subunit delta, N-terminal domain"/>
    <property type="match status" value="1"/>
</dbReference>
<dbReference type="Proteomes" id="UP000178811">
    <property type="component" value="Unassembled WGS sequence"/>
</dbReference>
<dbReference type="GO" id="GO:0003700">
    <property type="term" value="F:DNA-binding transcription factor activity"/>
    <property type="evidence" value="ECO:0007669"/>
    <property type="project" value="InterPro"/>
</dbReference>
<sequence>MKKVTKTKKHEVAGTTSAMFSFDSANLVKRLLSAVPERAREVLVRRFGLGVNPKRETLETIGDRSGITRERVRQIEAAGLDAVRASKVFKESAASFTELARYIDTLGVIVPEETLLSALGKDERSRNRFRFFLMVDSAFFRERETNDFIARWHVDSTTAKHIHNALSKLYASLSDDEIVSESEIIDRFIDELKEVNDAYKNEEVLKRWLTLSKHIGKNPLSEWGRATAPAIRIKGVRDYAYLTVKRHGAPMHFSAVAKAISTLFSKKAHVATTHNELIKDPRFVLVGRGLYALTEWGYKPGVVRDVIREALEKEGPMKKDEIIRHVKKARFVKDNTILVNLNDPRYFKRLKDGRYAAA</sequence>
<dbReference type="InterPro" id="IPR050239">
    <property type="entry name" value="Sigma-70_RNA_pol_init_factors"/>
</dbReference>
<dbReference type="InterPro" id="IPR007630">
    <property type="entry name" value="RNA_pol_sigma70_r4"/>
</dbReference>
<accession>A0A1F6EXP5</accession>
<dbReference type="Pfam" id="PF04545">
    <property type="entry name" value="Sigma70_r4"/>
    <property type="match status" value="1"/>
</dbReference>
<dbReference type="InterPro" id="IPR013324">
    <property type="entry name" value="RNA_pol_sigma_r3/r4-like"/>
</dbReference>
<dbReference type="EMBL" id="MFLW01000014">
    <property type="protein sequence ID" value="OGG78322.1"/>
    <property type="molecule type" value="Genomic_DNA"/>
</dbReference>
<dbReference type="AlphaFoldDB" id="A0A1F6EXP5"/>
<dbReference type="PRINTS" id="PR00046">
    <property type="entry name" value="SIGMA70FCT"/>
</dbReference>
<dbReference type="CDD" id="cd06171">
    <property type="entry name" value="Sigma70_r4"/>
    <property type="match status" value="1"/>
</dbReference>
<dbReference type="PANTHER" id="PTHR30603">
    <property type="entry name" value="RNA POLYMERASE SIGMA FACTOR RPO"/>
    <property type="match status" value="1"/>
</dbReference>
<dbReference type="InterPro" id="IPR000943">
    <property type="entry name" value="RNA_pol_sigma70"/>
</dbReference>
<gene>
    <name evidence="2" type="ORF">A3A36_00795</name>
</gene>
<proteinExistence type="predicted"/>